<evidence type="ECO:0000313" key="2">
    <source>
        <dbReference type="Proteomes" id="UP000676336"/>
    </source>
</evidence>
<comment type="caution">
    <text evidence="1">The sequence shown here is derived from an EMBL/GenBank/DDBJ whole genome shotgun (WGS) entry which is preliminary data.</text>
</comment>
<protein>
    <submittedName>
        <fullName evidence="1">Uncharacterized protein</fullName>
    </submittedName>
</protein>
<reference evidence="1" key="1">
    <citation type="submission" date="2021-02" db="EMBL/GenBank/DDBJ databases">
        <authorList>
            <person name="Nowell W R."/>
        </authorList>
    </citation>
    <scope>NUCLEOTIDE SEQUENCE</scope>
</reference>
<feature type="non-terminal residue" evidence="1">
    <location>
        <position position="1"/>
    </location>
</feature>
<sequence length="138" mass="16011">MSTEDDPALPSPMLNYECYLSTIEKNSTIDNLSANHICMIFDDFLLEFERIEQRGEVTIQIFFDTVEEITNVVLSIESHRLLDPQVRAHPLIRFLHQMFIDLLANWRASAMHLSIKETYIFLKITIVFIHAAEQATIV</sequence>
<dbReference type="EMBL" id="CAJOBI010132980">
    <property type="protein sequence ID" value="CAF4733553.1"/>
    <property type="molecule type" value="Genomic_DNA"/>
</dbReference>
<evidence type="ECO:0000313" key="1">
    <source>
        <dbReference type="EMBL" id="CAF4733553.1"/>
    </source>
</evidence>
<gene>
    <name evidence="1" type="ORF">SMN809_LOCUS44375</name>
</gene>
<proteinExistence type="predicted"/>
<dbReference type="AlphaFoldDB" id="A0A8S3B0Y4"/>
<dbReference type="Proteomes" id="UP000676336">
    <property type="component" value="Unassembled WGS sequence"/>
</dbReference>
<feature type="non-terminal residue" evidence="1">
    <location>
        <position position="138"/>
    </location>
</feature>
<organism evidence="1 2">
    <name type="scientific">Rotaria magnacalcarata</name>
    <dbReference type="NCBI Taxonomy" id="392030"/>
    <lineage>
        <taxon>Eukaryota</taxon>
        <taxon>Metazoa</taxon>
        <taxon>Spiralia</taxon>
        <taxon>Gnathifera</taxon>
        <taxon>Rotifera</taxon>
        <taxon>Eurotatoria</taxon>
        <taxon>Bdelloidea</taxon>
        <taxon>Philodinida</taxon>
        <taxon>Philodinidae</taxon>
        <taxon>Rotaria</taxon>
    </lineage>
</organism>
<accession>A0A8S3B0Y4</accession>
<name>A0A8S3B0Y4_9BILA</name>